<dbReference type="GO" id="GO:0005524">
    <property type="term" value="F:ATP binding"/>
    <property type="evidence" value="ECO:0007669"/>
    <property type="project" value="InterPro"/>
</dbReference>
<evidence type="ECO:0000259" key="3">
    <source>
        <dbReference type="PROSITE" id="PS51192"/>
    </source>
</evidence>
<dbReference type="SMART" id="SM00487">
    <property type="entry name" value="DEXDc"/>
    <property type="match status" value="1"/>
</dbReference>
<sequence>MPDRRLHLVLDEDLGPALWVREQTGPGRSRALEDLAALRREAPSGIAEALAGAPDRLRHRVRVPGRDGDRRLPALPLDGPALTGLVGAATDLLDARFGDAFDEHVSALVSDGAAARLDEQLIAMPDLVAAIVLDLRAQALVEARHVRARATERHGRPTMQWRAPEKDAPAMLDALVDGHARRAFAEHLRRTAAPSADPHGVLWALADEGELRADLPTQRRITAALDALVDSGRPGVTLGSRDSELVVRLFQPPVGTAWPLQTCLREADGTVHPVADLRAVGDLTAAGAAEASAAVMRLAPTVRGAAVDETGVDWLLTTAEASEFLARDTPSLEEAGVTVLLPRDWTKQKTSVRPQEVEEEPGERKGSGVGLGAMASFRWRVAVGETELTEAEMEEIREAQSELVRLRGQWVRLDASTLRAAERFLDAFGARTRSERKDQRPTAASGPDRRPAATAPTALVPSEPAPAPAGPAPTDPSPVPAEIEGRAPWVEMFSLILSPEAADVDFGVTALLAGGHHGLARLMPGASGPFPHPQPRSLQASLRPYQLDGLNWLWALDRQHLGGILADDMGLGKTMQVLALLCREREAAAETTAGGAPALSRLFPVDPLPEDPAPVGPTLLVCPMSVVGAWQREAATFAPHLQVLVHHGGDRRRDASFVAAAAEKDLVITTYSLLARDQQLLAAVPWHRLVFDEAQHVKTPATQVTRAARSLQAPHRLALTGTPVENRLADLHSLMEVVNPGLLGSAKSFQERVATPIEEDGDGGAISRLKLVTGPFIQRRLKTDRSIIKDLPEKIELSRVVNLTAEQAGLYEAIVDELMVQIDGADEKQRRTLVVSAITRLKQVCNHPAHYLGDGSPLVRDGEHRSGKLELVDDLLQTAFEEGQKALLFTQFTTFGHLLVPYWTERFAEFGIDVPFLHGGVSKRDRDQMVAEFQEHRDRPGLMLLSLRAGGTGLTLTAANHVVHLDRWWNPAVENQATDRAYRIGQRRDVTVNKLVSAGTVEEKIDTVLSDKQALADLTVSPGEDWMASLDDDRLFDLLALDAEEDGL</sequence>
<accession>A0A291H0R5</accession>
<protein>
    <submittedName>
        <fullName evidence="5">ATP-dependent helicase</fullName>
    </submittedName>
</protein>
<evidence type="ECO:0000313" key="6">
    <source>
        <dbReference type="Proteomes" id="UP000217889"/>
    </source>
</evidence>
<keyword evidence="5" id="KW-0347">Helicase</keyword>
<dbReference type="Pfam" id="PF00271">
    <property type="entry name" value="Helicase_C"/>
    <property type="match status" value="1"/>
</dbReference>
<dbReference type="PROSITE" id="PS51194">
    <property type="entry name" value="HELICASE_CTER"/>
    <property type="match status" value="1"/>
</dbReference>
<dbReference type="EMBL" id="CP023564">
    <property type="protein sequence ID" value="ATG56051.1"/>
    <property type="molecule type" value="Genomic_DNA"/>
</dbReference>
<dbReference type="Proteomes" id="UP000217889">
    <property type="component" value="Chromosome"/>
</dbReference>
<organism evidence="5 6">
    <name type="scientific">Brachybacterium ginsengisoli</name>
    <dbReference type="NCBI Taxonomy" id="1331682"/>
    <lineage>
        <taxon>Bacteria</taxon>
        <taxon>Bacillati</taxon>
        <taxon>Actinomycetota</taxon>
        <taxon>Actinomycetes</taxon>
        <taxon>Micrococcales</taxon>
        <taxon>Dermabacteraceae</taxon>
        <taxon>Brachybacterium</taxon>
    </lineage>
</organism>
<dbReference type="OrthoDB" id="9760715at2"/>
<dbReference type="InterPro" id="IPR001650">
    <property type="entry name" value="Helicase_C-like"/>
</dbReference>
<reference evidence="5 6" key="1">
    <citation type="journal article" date="2014" name="Int. J. Syst. Evol. Microbiol.">
        <title>Brachybacterium ginsengisoli sp. nov., isolated from soil of a ginseng field.</title>
        <authorList>
            <person name="Hoang V.A."/>
            <person name="Kim Y.J."/>
            <person name="Nguyen N.L."/>
            <person name="Yang D.C."/>
        </authorList>
    </citation>
    <scope>NUCLEOTIDE SEQUENCE [LARGE SCALE GENOMIC DNA]</scope>
    <source>
        <strain evidence="5 6">DCY80</strain>
    </source>
</reference>
<dbReference type="Pfam" id="PF12419">
    <property type="entry name" value="DUF3670"/>
    <property type="match status" value="1"/>
</dbReference>
<dbReference type="CDD" id="cd18793">
    <property type="entry name" value="SF2_C_SNF"/>
    <property type="match status" value="1"/>
</dbReference>
<name>A0A291H0R5_9MICO</name>
<evidence type="ECO:0000256" key="2">
    <source>
        <dbReference type="SAM" id="MobiDB-lite"/>
    </source>
</evidence>
<dbReference type="SUPFAM" id="SSF52540">
    <property type="entry name" value="P-loop containing nucleoside triphosphate hydrolases"/>
    <property type="match status" value="2"/>
</dbReference>
<dbReference type="Gene3D" id="3.40.50.300">
    <property type="entry name" value="P-loop containing nucleotide triphosphate hydrolases"/>
    <property type="match status" value="1"/>
</dbReference>
<dbReference type="PANTHER" id="PTHR10799">
    <property type="entry name" value="SNF2/RAD54 HELICASE FAMILY"/>
    <property type="match status" value="1"/>
</dbReference>
<keyword evidence="5" id="KW-0547">Nucleotide-binding</keyword>
<gene>
    <name evidence="5" type="ORF">CFK41_15635</name>
</gene>
<feature type="compositionally biased region" description="Low complexity" evidence="2">
    <location>
        <begin position="452"/>
        <end position="462"/>
    </location>
</feature>
<feature type="compositionally biased region" description="Pro residues" evidence="2">
    <location>
        <begin position="463"/>
        <end position="479"/>
    </location>
</feature>
<dbReference type="KEGG" id="bgg:CFK41_15635"/>
<feature type="domain" description="Helicase ATP-binding" evidence="3">
    <location>
        <begin position="554"/>
        <end position="741"/>
    </location>
</feature>
<dbReference type="Pfam" id="PF00176">
    <property type="entry name" value="SNF2-rel_dom"/>
    <property type="match status" value="1"/>
</dbReference>
<dbReference type="GO" id="GO:0004386">
    <property type="term" value="F:helicase activity"/>
    <property type="evidence" value="ECO:0007669"/>
    <property type="project" value="UniProtKB-KW"/>
</dbReference>
<dbReference type="InterPro" id="IPR014001">
    <property type="entry name" value="Helicase_ATP-bd"/>
</dbReference>
<evidence type="ECO:0000256" key="1">
    <source>
        <dbReference type="ARBA" id="ARBA00022801"/>
    </source>
</evidence>
<dbReference type="InterPro" id="IPR038718">
    <property type="entry name" value="SNF2-like_sf"/>
</dbReference>
<feature type="domain" description="Helicase C-terminal" evidence="4">
    <location>
        <begin position="871"/>
        <end position="1031"/>
    </location>
</feature>
<dbReference type="CDD" id="cd18012">
    <property type="entry name" value="DEXQc_arch_SWI2_SNF2"/>
    <property type="match status" value="1"/>
</dbReference>
<dbReference type="InterPro" id="IPR027417">
    <property type="entry name" value="P-loop_NTPase"/>
</dbReference>
<feature type="region of interest" description="Disordered" evidence="2">
    <location>
        <begin position="348"/>
        <end position="369"/>
    </location>
</feature>
<dbReference type="InterPro" id="IPR000330">
    <property type="entry name" value="SNF2_N"/>
</dbReference>
<dbReference type="InterPro" id="IPR049730">
    <property type="entry name" value="SNF2/RAD54-like_C"/>
</dbReference>
<dbReference type="GO" id="GO:0016787">
    <property type="term" value="F:hydrolase activity"/>
    <property type="evidence" value="ECO:0007669"/>
    <property type="project" value="UniProtKB-KW"/>
</dbReference>
<keyword evidence="6" id="KW-1185">Reference proteome</keyword>
<dbReference type="RefSeq" id="WP_096800511.1">
    <property type="nucleotide sequence ID" value="NZ_CP023564.1"/>
</dbReference>
<evidence type="ECO:0000259" key="4">
    <source>
        <dbReference type="PROSITE" id="PS51194"/>
    </source>
</evidence>
<dbReference type="Gene3D" id="3.40.50.10810">
    <property type="entry name" value="Tandem AAA-ATPase domain"/>
    <property type="match status" value="1"/>
</dbReference>
<proteinExistence type="predicted"/>
<dbReference type="SMART" id="SM00490">
    <property type="entry name" value="HELICc"/>
    <property type="match status" value="1"/>
</dbReference>
<dbReference type="AlphaFoldDB" id="A0A291H0R5"/>
<keyword evidence="1" id="KW-0378">Hydrolase</keyword>
<keyword evidence="5" id="KW-0067">ATP-binding</keyword>
<dbReference type="PROSITE" id="PS51192">
    <property type="entry name" value="HELICASE_ATP_BIND_1"/>
    <property type="match status" value="1"/>
</dbReference>
<dbReference type="InterPro" id="IPR022138">
    <property type="entry name" value="DUF3670"/>
</dbReference>
<evidence type="ECO:0000313" key="5">
    <source>
        <dbReference type="EMBL" id="ATG56051.1"/>
    </source>
</evidence>
<feature type="region of interest" description="Disordered" evidence="2">
    <location>
        <begin position="431"/>
        <end position="482"/>
    </location>
</feature>